<organism evidence="2 3">
    <name type="scientific">Symbiodinium microadriaticum</name>
    <name type="common">Dinoflagellate</name>
    <name type="synonym">Zooxanthella microadriatica</name>
    <dbReference type="NCBI Taxonomy" id="2951"/>
    <lineage>
        <taxon>Eukaryota</taxon>
        <taxon>Sar</taxon>
        <taxon>Alveolata</taxon>
        <taxon>Dinophyceae</taxon>
        <taxon>Suessiales</taxon>
        <taxon>Symbiodiniaceae</taxon>
        <taxon>Symbiodinium</taxon>
    </lineage>
</organism>
<comment type="caution">
    <text evidence="2">The sequence shown here is derived from an EMBL/GenBank/DDBJ whole genome shotgun (WGS) entry which is preliminary data.</text>
</comment>
<reference evidence="2 3" key="1">
    <citation type="submission" date="2016-02" db="EMBL/GenBank/DDBJ databases">
        <title>Genome analysis of coral dinoflagellate symbionts highlights evolutionary adaptations to a symbiotic lifestyle.</title>
        <authorList>
            <person name="Aranda M."/>
            <person name="Li Y."/>
            <person name="Liew Y.J."/>
            <person name="Baumgarten S."/>
            <person name="Simakov O."/>
            <person name="Wilson M."/>
            <person name="Piel J."/>
            <person name="Ashoor H."/>
            <person name="Bougouffa S."/>
            <person name="Bajic V.B."/>
            <person name="Ryu T."/>
            <person name="Ravasi T."/>
            <person name="Bayer T."/>
            <person name="Micklem G."/>
            <person name="Kim H."/>
            <person name="Bhak J."/>
            <person name="Lajeunesse T.C."/>
            <person name="Voolstra C.R."/>
        </authorList>
    </citation>
    <scope>NUCLEOTIDE SEQUENCE [LARGE SCALE GENOMIC DNA]</scope>
    <source>
        <strain evidence="2 3">CCMP2467</strain>
    </source>
</reference>
<keyword evidence="3" id="KW-1185">Reference proteome</keyword>
<accession>A0A1Q9BTP3</accession>
<protein>
    <submittedName>
        <fullName evidence="2">Uncharacterized protein</fullName>
    </submittedName>
</protein>
<dbReference type="Proteomes" id="UP000186817">
    <property type="component" value="Unassembled WGS sequence"/>
</dbReference>
<gene>
    <name evidence="2" type="ORF">AK812_SmicGene46511</name>
</gene>
<feature type="region of interest" description="Disordered" evidence="1">
    <location>
        <begin position="1"/>
        <end position="157"/>
    </location>
</feature>
<evidence type="ECO:0000313" key="3">
    <source>
        <dbReference type="Proteomes" id="UP000186817"/>
    </source>
</evidence>
<name>A0A1Q9BTP3_SYMMI</name>
<dbReference type="EMBL" id="LSRX01004318">
    <property type="protein sequence ID" value="OLP74061.1"/>
    <property type="molecule type" value="Genomic_DNA"/>
</dbReference>
<sequence length="157" mass="16264">MHSDCESWPFGGGALLHLPADKGPFVPGFPATQNERGPDTTAQSNPSPTQGKASVETSTQASAVPDVLNGAVKATDTPRKPKQSQRNPTPKKTRTPKKSQASPANKGKGSGAGSSKDPAKAKALEGTDAQGDTAADETEKGSMYADGSYWRTVHMTA</sequence>
<dbReference type="AlphaFoldDB" id="A0A1Q9BTP3"/>
<proteinExistence type="predicted"/>
<feature type="compositionally biased region" description="Polar residues" evidence="1">
    <location>
        <begin position="31"/>
        <end position="62"/>
    </location>
</feature>
<evidence type="ECO:0000313" key="2">
    <source>
        <dbReference type="EMBL" id="OLP74061.1"/>
    </source>
</evidence>
<dbReference type="OrthoDB" id="10407588at2759"/>
<evidence type="ECO:0000256" key="1">
    <source>
        <dbReference type="SAM" id="MobiDB-lite"/>
    </source>
</evidence>